<comment type="caution">
    <text evidence="1">The sequence shown here is derived from an EMBL/GenBank/DDBJ whole genome shotgun (WGS) entry which is preliminary data.</text>
</comment>
<dbReference type="RefSeq" id="WP_236331287.1">
    <property type="nucleotide sequence ID" value="NZ_CAKMMG010000001.1"/>
</dbReference>
<reference evidence="1" key="1">
    <citation type="submission" date="2022-01" db="EMBL/GenBank/DDBJ databases">
        <authorList>
            <person name="Criscuolo A."/>
        </authorList>
    </citation>
    <scope>NUCLEOTIDE SEQUENCE</scope>
    <source>
        <strain evidence="1">CIP111892</strain>
    </source>
</reference>
<keyword evidence="2" id="KW-1185">Reference proteome</keyword>
<gene>
    <name evidence="1" type="ORF">PAECIP111892_01392</name>
</gene>
<evidence type="ECO:0000313" key="1">
    <source>
        <dbReference type="EMBL" id="CAH1194050.1"/>
    </source>
</evidence>
<evidence type="ECO:0008006" key="3">
    <source>
        <dbReference type="Google" id="ProtNLM"/>
    </source>
</evidence>
<accession>A0ABM9BT69</accession>
<sequence length="89" mass="10227">MANGAKRFFKIFSKNIKELTAAAPYQVNGLRVICVHCQYDRFDHGNAQLNTALLSFLNLDFANRSANILTCDRCGYVHWFNKDIKKVRT</sequence>
<protein>
    <recommendedName>
        <fullName evidence="3">DNA-binding protein</fullName>
    </recommendedName>
</protein>
<dbReference type="EMBL" id="CAKMMG010000001">
    <property type="protein sequence ID" value="CAH1194050.1"/>
    <property type="molecule type" value="Genomic_DNA"/>
</dbReference>
<organism evidence="1 2">
    <name type="scientific">Paenibacillus auburnensis</name>
    <dbReference type="NCBI Taxonomy" id="2905649"/>
    <lineage>
        <taxon>Bacteria</taxon>
        <taxon>Bacillati</taxon>
        <taxon>Bacillota</taxon>
        <taxon>Bacilli</taxon>
        <taxon>Bacillales</taxon>
        <taxon>Paenibacillaceae</taxon>
        <taxon>Paenibacillus</taxon>
    </lineage>
</organism>
<name>A0ABM9BT69_9BACL</name>
<proteinExistence type="predicted"/>
<evidence type="ECO:0000313" key="2">
    <source>
        <dbReference type="Proteomes" id="UP000838324"/>
    </source>
</evidence>
<dbReference type="Proteomes" id="UP000838324">
    <property type="component" value="Unassembled WGS sequence"/>
</dbReference>